<organism evidence="2 3">
    <name type="scientific">Rickenella mellea</name>
    <dbReference type="NCBI Taxonomy" id="50990"/>
    <lineage>
        <taxon>Eukaryota</taxon>
        <taxon>Fungi</taxon>
        <taxon>Dikarya</taxon>
        <taxon>Basidiomycota</taxon>
        <taxon>Agaricomycotina</taxon>
        <taxon>Agaricomycetes</taxon>
        <taxon>Hymenochaetales</taxon>
        <taxon>Rickenellaceae</taxon>
        <taxon>Rickenella</taxon>
    </lineage>
</organism>
<accession>A0A4Y7PFY7</accession>
<dbReference type="Proteomes" id="UP000294933">
    <property type="component" value="Unassembled WGS sequence"/>
</dbReference>
<feature type="region of interest" description="Disordered" evidence="1">
    <location>
        <begin position="131"/>
        <end position="187"/>
    </location>
</feature>
<gene>
    <name evidence="2" type="ORF">BD410DRAFT_833209</name>
</gene>
<evidence type="ECO:0000313" key="2">
    <source>
        <dbReference type="EMBL" id="TDL13961.1"/>
    </source>
</evidence>
<evidence type="ECO:0000256" key="1">
    <source>
        <dbReference type="SAM" id="MobiDB-lite"/>
    </source>
</evidence>
<feature type="compositionally biased region" description="Low complexity" evidence="1">
    <location>
        <begin position="17"/>
        <end position="31"/>
    </location>
</feature>
<dbReference type="VEuPathDB" id="FungiDB:BD410DRAFT_833209"/>
<dbReference type="AlphaFoldDB" id="A0A4Y7PFY7"/>
<feature type="compositionally biased region" description="Basic and acidic residues" evidence="1">
    <location>
        <begin position="361"/>
        <end position="378"/>
    </location>
</feature>
<keyword evidence="3" id="KW-1185">Reference proteome</keyword>
<feature type="compositionally biased region" description="Polar residues" evidence="1">
    <location>
        <begin position="260"/>
        <end position="272"/>
    </location>
</feature>
<feature type="compositionally biased region" description="Low complexity" evidence="1">
    <location>
        <begin position="379"/>
        <end position="393"/>
    </location>
</feature>
<name>A0A4Y7PFY7_9AGAM</name>
<feature type="region of interest" description="Disordered" evidence="1">
    <location>
        <begin position="355"/>
        <end position="407"/>
    </location>
</feature>
<feature type="region of interest" description="Disordered" evidence="1">
    <location>
        <begin position="237"/>
        <end position="294"/>
    </location>
</feature>
<evidence type="ECO:0000313" key="3">
    <source>
        <dbReference type="Proteomes" id="UP000294933"/>
    </source>
</evidence>
<feature type="compositionally biased region" description="Low complexity" evidence="1">
    <location>
        <begin position="78"/>
        <end position="91"/>
    </location>
</feature>
<sequence>MCFSCDNSHFPPDPPETSETTPTPSAPNAAELTPTRASGVTTRGRSRSTDSALYNRSISQQAYHQPAQSSHHVNPFIPLNLSPSSHNSSHPTTPPNQMPSSPWHFTPYNPNGNTTYPTFSSTTQYHLASTSSSNFTQTFPPPSTVRNMYPDIRTPSTSSQRRFQYPQHPPEASPHVERSPQMSTQDSRLALPQLPQLPPLAVSHPDFPDLQDERRGRLTCQICPKKPDLCMNCKKHGLKRCPTPEPQQNSSGKRRRTRQHNVTVVPSSSSAMGYTENPDNDSDINADSTSEGLYSPPPFPPPWFTATTSTDWFQATAVRIETAASTSRPSPYINDIPPGIFSRLTLPSALLVQPASGMQRLGERLHHDGRDSVREHTSPEPASPHSPTTHSQPGSPPPSSPRQAPGS</sequence>
<feature type="region of interest" description="Disordered" evidence="1">
    <location>
        <begin position="1"/>
        <end position="109"/>
    </location>
</feature>
<feature type="compositionally biased region" description="Polar residues" evidence="1">
    <location>
        <begin position="35"/>
        <end position="72"/>
    </location>
</feature>
<proteinExistence type="predicted"/>
<protein>
    <submittedName>
        <fullName evidence="2">Uncharacterized protein</fullName>
    </submittedName>
</protein>
<reference evidence="2 3" key="1">
    <citation type="submission" date="2018-06" db="EMBL/GenBank/DDBJ databases">
        <title>A transcriptomic atlas of mushroom development highlights an independent origin of complex multicellularity.</title>
        <authorList>
            <consortium name="DOE Joint Genome Institute"/>
            <person name="Krizsan K."/>
            <person name="Almasi E."/>
            <person name="Merenyi Z."/>
            <person name="Sahu N."/>
            <person name="Viragh M."/>
            <person name="Koszo T."/>
            <person name="Mondo S."/>
            <person name="Kiss B."/>
            <person name="Balint B."/>
            <person name="Kues U."/>
            <person name="Barry K."/>
            <person name="Hegedus J.C."/>
            <person name="Henrissat B."/>
            <person name="Johnson J."/>
            <person name="Lipzen A."/>
            <person name="Ohm R."/>
            <person name="Nagy I."/>
            <person name="Pangilinan J."/>
            <person name="Yan J."/>
            <person name="Xiong Y."/>
            <person name="Grigoriev I.V."/>
            <person name="Hibbett D.S."/>
            <person name="Nagy L.G."/>
        </authorList>
    </citation>
    <scope>NUCLEOTIDE SEQUENCE [LARGE SCALE GENOMIC DNA]</scope>
    <source>
        <strain evidence="2 3">SZMC22713</strain>
    </source>
</reference>
<dbReference type="EMBL" id="ML170419">
    <property type="protein sequence ID" value="TDL13961.1"/>
    <property type="molecule type" value="Genomic_DNA"/>
</dbReference>